<gene>
    <name evidence="8" type="ordered locus">Jden_1888</name>
</gene>
<keyword evidence="5" id="KW-0479">Metal-binding</keyword>
<dbReference type="Proteomes" id="UP000000628">
    <property type="component" value="Chromosome"/>
</dbReference>
<evidence type="ECO:0000256" key="6">
    <source>
        <dbReference type="SAM" id="MobiDB-lite"/>
    </source>
</evidence>
<feature type="transmembrane region" description="Helical" evidence="7">
    <location>
        <begin position="250"/>
        <end position="273"/>
    </location>
</feature>
<keyword evidence="4 7" id="KW-0472">Membrane</keyword>
<dbReference type="RefSeq" id="WP_015772159.1">
    <property type="nucleotide sequence ID" value="NC_013174.1"/>
</dbReference>
<feature type="transmembrane region" description="Helical" evidence="7">
    <location>
        <begin position="187"/>
        <end position="208"/>
    </location>
</feature>
<name>C7QZX3_JONDD</name>
<evidence type="ECO:0000256" key="2">
    <source>
        <dbReference type="ARBA" id="ARBA00022692"/>
    </source>
</evidence>
<accession>C7QZX3</accession>
<feature type="binding site" evidence="5">
    <location>
        <position position="252"/>
    </location>
    <ligand>
        <name>Zn(2+)</name>
        <dbReference type="ChEBI" id="CHEBI:29105"/>
    </ligand>
</feature>
<comment type="subcellular location">
    <subcellularLocation>
        <location evidence="1">Membrane</location>
        <topology evidence="1">Multi-pass membrane protein</topology>
    </subcellularLocation>
</comment>
<dbReference type="AlphaFoldDB" id="C7QZX3"/>
<feature type="transmembrane region" description="Helical" evidence="7">
    <location>
        <begin position="162"/>
        <end position="181"/>
    </location>
</feature>
<dbReference type="PANTHER" id="PTHR20855:SF3">
    <property type="entry name" value="LD03007P"/>
    <property type="match status" value="1"/>
</dbReference>
<dbReference type="InterPro" id="IPR004254">
    <property type="entry name" value="AdipoR/HlyIII-related"/>
</dbReference>
<feature type="transmembrane region" description="Helical" evidence="7">
    <location>
        <begin position="72"/>
        <end position="92"/>
    </location>
</feature>
<proteinExistence type="predicted"/>
<feature type="transmembrane region" description="Helical" evidence="7">
    <location>
        <begin position="215"/>
        <end position="235"/>
    </location>
</feature>
<keyword evidence="3 7" id="KW-1133">Transmembrane helix</keyword>
<evidence type="ECO:0000313" key="9">
    <source>
        <dbReference type="Proteomes" id="UP000000628"/>
    </source>
</evidence>
<keyword evidence="2 7" id="KW-0812">Transmembrane</keyword>
<evidence type="ECO:0000256" key="3">
    <source>
        <dbReference type="ARBA" id="ARBA00022989"/>
    </source>
</evidence>
<evidence type="ECO:0000256" key="5">
    <source>
        <dbReference type="PIRSR" id="PIRSR604254-1"/>
    </source>
</evidence>
<dbReference type="KEGG" id="jde:Jden_1888"/>
<feature type="compositionally biased region" description="Basic and acidic residues" evidence="6">
    <location>
        <begin position="32"/>
        <end position="41"/>
    </location>
</feature>
<keyword evidence="9" id="KW-1185">Reference proteome</keyword>
<feature type="transmembrane region" description="Helical" evidence="7">
    <location>
        <begin position="99"/>
        <end position="118"/>
    </location>
</feature>
<feature type="binding site" evidence="5">
    <location>
        <position position="119"/>
    </location>
    <ligand>
        <name>Zn(2+)</name>
        <dbReference type="ChEBI" id="CHEBI:29105"/>
    </ligand>
</feature>
<evidence type="ECO:0000256" key="4">
    <source>
        <dbReference type="ARBA" id="ARBA00023136"/>
    </source>
</evidence>
<dbReference type="Pfam" id="PF03006">
    <property type="entry name" value="HlyIII"/>
    <property type="match status" value="1"/>
</dbReference>
<sequence length="274" mass="29618">MSDTNMTNNNTNHDDPPHGDPMADTPPPARRQPFDASHHAQEAARQASLAAEKAADQVSHALNAMKPKLRGWIHAGTFPLALAAGILLIVLAPATAPKVAATVFAVSSWLLFGTSAVYHRGNWSPAVLAALRRWDHSNIFLIIAGTYTPLAVILLPQSTATILLIVVWSGALLGLAARIIWLGAPRWVYVPIYIALGWVALWFLPNFWTSGGPAVVWLVAGGGLAYTLGALVYGLKRPNPSPLWFGFHEIFHVFTVIGFFCHYVAVLIAVLALR</sequence>
<dbReference type="HOGENOM" id="CLU_051078_2_2_11"/>
<dbReference type="GO" id="GO:0016020">
    <property type="term" value="C:membrane"/>
    <property type="evidence" value="ECO:0007669"/>
    <property type="project" value="UniProtKB-SubCell"/>
</dbReference>
<feature type="transmembrane region" description="Helical" evidence="7">
    <location>
        <begin position="138"/>
        <end position="155"/>
    </location>
</feature>
<dbReference type="PANTHER" id="PTHR20855">
    <property type="entry name" value="ADIPOR/PROGESTIN RECEPTOR-RELATED"/>
    <property type="match status" value="1"/>
</dbReference>
<feature type="region of interest" description="Disordered" evidence="6">
    <location>
        <begin position="1"/>
        <end position="41"/>
    </location>
</feature>
<feature type="compositionally biased region" description="Low complexity" evidence="6">
    <location>
        <begin position="1"/>
        <end position="11"/>
    </location>
</feature>
<protein>
    <submittedName>
        <fullName evidence="8">Hly-III family protein</fullName>
    </submittedName>
</protein>
<dbReference type="EMBL" id="CP001706">
    <property type="protein sequence ID" value="ACV09531.1"/>
    <property type="molecule type" value="Genomic_DNA"/>
</dbReference>
<evidence type="ECO:0000256" key="7">
    <source>
        <dbReference type="SAM" id="Phobius"/>
    </source>
</evidence>
<dbReference type="STRING" id="471856.Jden_1888"/>
<dbReference type="GO" id="GO:0046872">
    <property type="term" value="F:metal ion binding"/>
    <property type="evidence" value="ECO:0007669"/>
    <property type="project" value="UniProtKB-KW"/>
</dbReference>
<evidence type="ECO:0000313" key="8">
    <source>
        <dbReference type="EMBL" id="ACV09531.1"/>
    </source>
</evidence>
<dbReference type="eggNOG" id="COG1272">
    <property type="taxonomic scope" value="Bacteria"/>
</dbReference>
<reference evidence="8 9" key="1">
    <citation type="journal article" date="2009" name="Stand. Genomic Sci.">
        <title>Complete genome sequence of Jonesia denitrificans type strain (Prevot 55134).</title>
        <authorList>
            <person name="Pukall R."/>
            <person name="Gehrich-Schroter G."/>
            <person name="Lapidus A."/>
            <person name="Nolan M."/>
            <person name="Glavina Del Rio T."/>
            <person name="Lucas S."/>
            <person name="Chen F."/>
            <person name="Tice H."/>
            <person name="Pitluck S."/>
            <person name="Cheng J.F."/>
            <person name="Copeland A."/>
            <person name="Saunders E."/>
            <person name="Brettin T."/>
            <person name="Detter J.C."/>
            <person name="Bruce D."/>
            <person name="Goodwin L."/>
            <person name="Pati A."/>
            <person name="Ivanova N."/>
            <person name="Mavromatis K."/>
            <person name="Ovchinnikova G."/>
            <person name="Chen A."/>
            <person name="Palaniappan K."/>
            <person name="Land M."/>
            <person name="Hauser L."/>
            <person name="Chang Y.J."/>
            <person name="Jeffries C.D."/>
            <person name="Chain P."/>
            <person name="Goker M."/>
            <person name="Bristow J."/>
            <person name="Eisen J.A."/>
            <person name="Markowitz V."/>
            <person name="Hugenholtz P."/>
            <person name="Kyrpides N.C."/>
            <person name="Klenk H.P."/>
            <person name="Han C."/>
        </authorList>
    </citation>
    <scope>NUCLEOTIDE SEQUENCE [LARGE SCALE GENOMIC DNA]</scope>
    <source>
        <strain evidence="9">ATCC 14870 / DSM 20603 / BCRC 15368 / CIP 55.134 / JCM 11481 / NBRC 15587 / NCTC 10816 / Prevot 55134</strain>
    </source>
</reference>
<evidence type="ECO:0000256" key="1">
    <source>
        <dbReference type="ARBA" id="ARBA00004141"/>
    </source>
</evidence>
<feature type="binding site" evidence="5">
    <location>
        <position position="248"/>
    </location>
    <ligand>
        <name>Zn(2+)</name>
        <dbReference type="ChEBI" id="CHEBI:29105"/>
    </ligand>
</feature>
<organism evidence="8 9">
    <name type="scientific">Jonesia denitrificans (strain ATCC 14870 / DSM 20603 / BCRC 15368 / CIP 55.134 / JCM 11481 / NBRC 15587 / NCTC 10816 / Prevot 55134)</name>
    <name type="common">Listeria denitrificans</name>
    <dbReference type="NCBI Taxonomy" id="471856"/>
    <lineage>
        <taxon>Bacteria</taxon>
        <taxon>Bacillati</taxon>
        <taxon>Actinomycetota</taxon>
        <taxon>Actinomycetes</taxon>
        <taxon>Micrococcales</taxon>
        <taxon>Jonesiaceae</taxon>
        <taxon>Jonesia</taxon>
    </lineage>
</organism>
<keyword evidence="5" id="KW-0862">Zinc</keyword>